<gene>
    <name evidence="1" type="ORF">H340_24365</name>
</gene>
<name>M2ZYM4_STRM1</name>
<accession>M2ZYM4</accession>
<evidence type="ECO:0000313" key="2">
    <source>
        <dbReference type="Proteomes" id="UP000011740"/>
    </source>
</evidence>
<dbReference type="AlphaFoldDB" id="M2ZYM4"/>
<dbReference type="eggNOG" id="ENOG5030193">
    <property type="taxonomic scope" value="Bacteria"/>
</dbReference>
<evidence type="ECO:0000313" key="1">
    <source>
        <dbReference type="EMBL" id="EME97873.1"/>
    </source>
</evidence>
<proteinExistence type="predicted"/>
<dbReference type="RefSeq" id="WP_004950869.1">
    <property type="nucleotide sequence ID" value="NZ_AORZ01000098.1"/>
</dbReference>
<dbReference type="STRING" id="1223523.H340_24365"/>
<dbReference type="EMBL" id="AORZ01000098">
    <property type="protein sequence ID" value="EME97873.1"/>
    <property type="molecule type" value="Genomic_DNA"/>
</dbReference>
<protein>
    <submittedName>
        <fullName evidence="1">Uncharacterized protein</fullName>
    </submittedName>
</protein>
<organism evidence="1 2">
    <name type="scientific">Streptomyces mobaraensis (strain ATCC 29032 / DSM 40847 / JCM 4168 / NBRC 13819 / NCIMB 11159 / IPCR 16-22)</name>
    <dbReference type="NCBI Taxonomy" id="1223523"/>
    <lineage>
        <taxon>Bacteria</taxon>
        <taxon>Bacillati</taxon>
        <taxon>Actinomycetota</taxon>
        <taxon>Actinomycetes</taxon>
        <taxon>Kitasatosporales</taxon>
        <taxon>Streptomycetaceae</taxon>
        <taxon>Streptomyces</taxon>
    </lineage>
</organism>
<comment type="caution">
    <text evidence="1">The sequence shown here is derived from an EMBL/GenBank/DDBJ whole genome shotgun (WGS) entry which is preliminary data.</text>
</comment>
<sequence>MIRRPWFLSGAAAVAMGLASAVPPPAAATPPAAPLAAVLEGGGAHCTARPQNPHWSSGAADRRILFKTRVSCSGTYPAVSVRIDGQLLRGPLVGPKALVAVSSGEQTVRGGKVATFYTPLAGAKQVSAPGWYTGVIRGRIIAPQPGNLDDGHTQTVLLE</sequence>
<dbReference type="PATRIC" id="fig|1223523.3.peg.4948"/>
<dbReference type="Proteomes" id="UP000011740">
    <property type="component" value="Unassembled WGS sequence"/>
</dbReference>
<reference evidence="1 2" key="1">
    <citation type="journal article" date="2013" name="Genome Announc.">
        <title>Whole-Genome Shotgun Assembly and Analysis of the Genome of Streptomyces mobaraensis DSM 40847, a Strain for Industrial Production of Microbial Transglutaminase.</title>
        <authorList>
            <person name="Yang H."/>
            <person name="He T."/>
            <person name="Wu W."/>
            <person name="Zhu W."/>
            <person name="Lu B."/>
            <person name="Sun W."/>
        </authorList>
    </citation>
    <scope>NUCLEOTIDE SEQUENCE [LARGE SCALE GENOMIC DNA]</scope>
    <source>
        <strain evidence="1 2">DSM 40847</strain>
    </source>
</reference>